<keyword evidence="3 6" id="KW-0812">Transmembrane</keyword>
<feature type="transmembrane region" description="Helical" evidence="6">
    <location>
        <begin position="178"/>
        <end position="203"/>
    </location>
</feature>
<feature type="transmembrane region" description="Helical" evidence="6">
    <location>
        <begin position="215"/>
        <end position="234"/>
    </location>
</feature>
<dbReference type="PANTHER" id="PTHR33406:SF12">
    <property type="entry name" value="BLR2997 PROTEIN"/>
    <property type="match status" value="1"/>
</dbReference>
<feature type="transmembrane region" description="Helical" evidence="6">
    <location>
        <begin position="615"/>
        <end position="636"/>
    </location>
</feature>
<dbReference type="PANTHER" id="PTHR33406">
    <property type="entry name" value="MEMBRANE PROTEIN MJ1562-RELATED"/>
    <property type="match status" value="1"/>
</dbReference>
<name>A0A5B8KYP5_9HYPH</name>
<feature type="transmembrane region" description="Helical" evidence="6">
    <location>
        <begin position="390"/>
        <end position="419"/>
    </location>
</feature>
<dbReference type="Pfam" id="PF03176">
    <property type="entry name" value="MMPL"/>
    <property type="match status" value="1"/>
</dbReference>
<dbReference type="Gene3D" id="1.20.1640.10">
    <property type="entry name" value="Multidrug efflux transporter AcrB transmembrane domain"/>
    <property type="match status" value="2"/>
</dbReference>
<feature type="transmembrane region" description="Helical" evidence="6">
    <location>
        <begin position="270"/>
        <end position="292"/>
    </location>
</feature>
<feature type="transmembrane region" description="Helical" evidence="6">
    <location>
        <begin position="715"/>
        <end position="741"/>
    </location>
</feature>
<feature type="transmembrane region" description="Helical" evidence="6">
    <location>
        <begin position="689"/>
        <end position="709"/>
    </location>
</feature>
<evidence type="ECO:0000256" key="3">
    <source>
        <dbReference type="ARBA" id="ARBA00022692"/>
    </source>
</evidence>
<dbReference type="Proteomes" id="UP000321389">
    <property type="component" value="Chromosome"/>
</dbReference>
<keyword evidence="9" id="KW-1185">Reference proteome</keyword>
<feature type="transmembrane region" description="Helical" evidence="6">
    <location>
        <begin position="312"/>
        <end position="332"/>
    </location>
</feature>
<dbReference type="PROSITE" id="PS50156">
    <property type="entry name" value="SSD"/>
    <property type="match status" value="1"/>
</dbReference>
<dbReference type="OrthoDB" id="9794724at2"/>
<organism evidence="8 9">
    <name type="scientific">Nitratireductor mangrovi</name>
    <dbReference type="NCBI Taxonomy" id="2599600"/>
    <lineage>
        <taxon>Bacteria</taxon>
        <taxon>Pseudomonadati</taxon>
        <taxon>Pseudomonadota</taxon>
        <taxon>Alphaproteobacteria</taxon>
        <taxon>Hyphomicrobiales</taxon>
        <taxon>Phyllobacteriaceae</taxon>
        <taxon>Nitratireductor</taxon>
    </lineage>
</organism>
<evidence type="ECO:0000313" key="8">
    <source>
        <dbReference type="EMBL" id="QDZ00656.1"/>
    </source>
</evidence>
<dbReference type="InterPro" id="IPR000731">
    <property type="entry name" value="SSD"/>
</dbReference>
<dbReference type="GO" id="GO:0005886">
    <property type="term" value="C:plasma membrane"/>
    <property type="evidence" value="ECO:0007669"/>
    <property type="project" value="UniProtKB-SubCell"/>
</dbReference>
<comment type="subcellular location">
    <subcellularLocation>
        <location evidence="1">Cell membrane</location>
        <topology evidence="1">Multi-pass membrane protein</topology>
    </subcellularLocation>
</comment>
<dbReference type="InterPro" id="IPR050545">
    <property type="entry name" value="Mycobact_MmpL"/>
</dbReference>
<dbReference type="EMBL" id="CP042301">
    <property type="protein sequence ID" value="QDZ00656.1"/>
    <property type="molecule type" value="Genomic_DNA"/>
</dbReference>
<evidence type="ECO:0000256" key="5">
    <source>
        <dbReference type="ARBA" id="ARBA00023136"/>
    </source>
</evidence>
<evidence type="ECO:0000259" key="7">
    <source>
        <dbReference type="PROSITE" id="PS50156"/>
    </source>
</evidence>
<evidence type="ECO:0000313" key="9">
    <source>
        <dbReference type="Proteomes" id="UP000321389"/>
    </source>
</evidence>
<feature type="transmembrane region" description="Helical" evidence="6">
    <location>
        <begin position="591"/>
        <end position="609"/>
    </location>
</feature>
<feature type="transmembrane region" description="Helical" evidence="6">
    <location>
        <begin position="344"/>
        <end position="370"/>
    </location>
</feature>
<feature type="domain" description="SSD" evidence="7">
    <location>
        <begin position="239"/>
        <end position="366"/>
    </location>
</feature>
<dbReference type="SUPFAM" id="SSF82866">
    <property type="entry name" value="Multidrug efflux transporter AcrB transmembrane domain"/>
    <property type="match status" value="2"/>
</dbReference>
<keyword evidence="4 6" id="KW-1133">Transmembrane helix</keyword>
<feature type="transmembrane region" description="Helical" evidence="6">
    <location>
        <begin position="240"/>
        <end position="263"/>
    </location>
</feature>
<evidence type="ECO:0000256" key="2">
    <source>
        <dbReference type="ARBA" id="ARBA00022475"/>
    </source>
</evidence>
<sequence>MGKGEGRAIAGTLAFCWLVLLAVDLAAGLGIARLRFDDGLQDAFVSDDDWFRDHQRFDRLFTGPDGDLVVLFEAPDFAAPEALERISDFVLEAGFIEGVADTTSIFTLRRPPGPGGMADPILPAVLPDRDGLATLLDEMRITAPAAGALLSHDRRLTAVVVTLADGGRSLKTARPVAAALAGLADTALAGSGISYSLTGVAMLRAAIVDGLYQDLVVLVIAGVAFGFVVCTVAMRSPLLALLGTLPSATALILVLGVFGALGFRISVLTVALPVLILVISFADSVHLTFELARQARAGRASPQAEFEALRRVGPACALASLTTAIAFGGLMVSGSTLIRELGVAGLLAGIVSLVAVLFVHPLVFATAAHWRGLDRLFAGKKGIAPAFFDWRALPALALASPLPVAAGAGLLLAAAVAIYPSIEPVHSLRENIYDDRSVIVALDRIDRELAPVNAIHIPVRIDGRLDAAAFGRARQVHDIAQATAPDGSARSLVSLAAGLADVGAGEQAARVDALLARMQASRQGRFVSSDGDWALVRLHVADEGARATRDLVGRLDAALAAAGFADRDVVARPTGFLVMSSFVSARMITDLNYCFLIAVAASGLLILLWSRNLRYGLVALMPNVLPIALVGAGLALSGRGLQFSSGVALTIAFGIAVDDTVHVLNRLRLNAPPGEPFDPAALRRAMAEVTPVLVVTTAVLSVGLTADFLSTVPTAAYFGALSILVLWLAVVADLLVLPAWLRLMGPSERTAPGRRFA</sequence>
<dbReference type="RefSeq" id="WP_146299302.1">
    <property type="nucleotide sequence ID" value="NZ_CP042301.2"/>
</dbReference>
<dbReference type="InterPro" id="IPR004869">
    <property type="entry name" value="MMPL_dom"/>
</dbReference>
<accession>A0A5B8KYP5</accession>
<protein>
    <submittedName>
        <fullName evidence="8">MMPL family transporter</fullName>
    </submittedName>
</protein>
<evidence type="ECO:0000256" key="1">
    <source>
        <dbReference type="ARBA" id="ARBA00004651"/>
    </source>
</evidence>
<gene>
    <name evidence="8" type="ORF">FQ775_09835</name>
</gene>
<keyword evidence="5 6" id="KW-0472">Membrane</keyword>
<evidence type="ECO:0000256" key="4">
    <source>
        <dbReference type="ARBA" id="ARBA00022989"/>
    </source>
</evidence>
<dbReference type="KEGG" id="niy:FQ775_09835"/>
<keyword evidence="2" id="KW-1003">Cell membrane</keyword>
<dbReference type="AlphaFoldDB" id="A0A5B8KYP5"/>
<evidence type="ECO:0000256" key="6">
    <source>
        <dbReference type="SAM" id="Phobius"/>
    </source>
</evidence>
<reference evidence="8" key="1">
    <citation type="submission" date="2020-04" db="EMBL/GenBank/DDBJ databases">
        <title>Nitratireductor sp. nov. isolated from mangrove soil.</title>
        <authorList>
            <person name="Ye Y."/>
        </authorList>
    </citation>
    <scope>NUCLEOTIDE SEQUENCE</scope>
    <source>
        <strain evidence="8">SY7</strain>
    </source>
</reference>
<proteinExistence type="predicted"/>